<protein>
    <recommendedName>
        <fullName evidence="4">Transmembrane protein</fullName>
    </recommendedName>
</protein>
<dbReference type="EMBL" id="KK583277">
    <property type="protein sequence ID" value="KDO21948.1"/>
    <property type="molecule type" value="Genomic_DNA"/>
</dbReference>
<evidence type="ECO:0008006" key="4">
    <source>
        <dbReference type="Google" id="ProtNLM"/>
    </source>
</evidence>
<evidence type="ECO:0000256" key="1">
    <source>
        <dbReference type="SAM" id="Phobius"/>
    </source>
</evidence>
<sequence length="580" mass="64009">MHNLTLPSPLSSGFASLRSVLGPFGNVDMTYVPVPASLLQWYQATQDALTTLLVTDPVAQAAFVAIPQKQYIGQFPKAFAQSGIAFEGGNVLCGNDQASAPINFWSIVASPIFRAFSTSNACYRLVFEFFEPDEFLLLFALSGFGASHDLGRDTLASICHYDYSPGDNCGGIYNDSVAFLTTYNASTLSAFPPLARAAERDVKALNDQFLQYLKNASVPSSAMNHRYLFRINILDDADDISWVYFGWCFMYAWASGLREVVSFQGDHGTLTAISGPLSTITMQANPAEVRQDLANVLSLSVQYITMVFLVLATFTALYAISSRGRIEGLNLFEMNRTFGLVWVGRPFVLIRSASAMIILHTNVLNLSQIGAFTVFTSPTILWYNLVLAAGELNWLVYVFNDSFSCITTKYTAGYAMKSTLSAWLILIVWTAIQPCEHVAYMDRRCVAIDMDVGLRCHSAFVEVGFVNRIGLSVLICFGCVVASFLLEKYVCRGAPVFDATSLMLSAPAKYTFVLDDWVHNGVLYIDKPSTLMAGVLSVEYAGGIYLFDVKKWRLLVAFRHSGVEMVLPDARFMYAIPLVE</sequence>
<dbReference type="RefSeq" id="XP_012207333.1">
    <property type="nucleotide sequence ID" value="XM_012351943.1"/>
</dbReference>
<accession>A0A067BUJ3</accession>
<feature type="transmembrane region" description="Helical" evidence="1">
    <location>
        <begin position="300"/>
        <end position="320"/>
    </location>
</feature>
<reference evidence="2 3" key="1">
    <citation type="journal article" date="2013" name="PLoS Genet.">
        <title>Distinctive expansion of potential virulence genes in the genome of the oomycete fish pathogen Saprolegnia parasitica.</title>
        <authorList>
            <person name="Jiang R.H."/>
            <person name="de Bruijn I."/>
            <person name="Haas B.J."/>
            <person name="Belmonte R."/>
            <person name="Lobach L."/>
            <person name="Christie J."/>
            <person name="van den Ackerveken G."/>
            <person name="Bottin A."/>
            <person name="Bulone V."/>
            <person name="Diaz-Moreno S.M."/>
            <person name="Dumas B."/>
            <person name="Fan L."/>
            <person name="Gaulin E."/>
            <person name="Govers F."/>
            <person name="Grenville-Briggs L.J."/>
            <person name="Horner N.R."/>
            <person name="Levin J.Z."/>
            <person name="Mammella M."/>
            <person name="Meijer H.J."/>
            <person name="Morris P."/>
            <person name="Nusbaum C."/>
            <person name="Oome S."/>
            <person name="Phillips A.J."/>
            <person name="van Rooyen D."/>
            <person name="Rzeszutek E."/>
            <person name="Saraiva M."/>
            <person name="Secombes C.J."/>
            <person name="Seidl M.F."/>
            <person name="Snel B."/>
            <person name="Stassen J.H."/>
            <person name="Sykes S."/>
            <person name="Tripathy S."/>
            <person name="van den Berg H."/>
            <person name="Vega-Arreguin J.C."/>
            <person name="Wawra S."/>
            <person name="Young S.K."/>
            <person name="Zeng Q."/>
            <person name="Dieguez-Uribeondo J."/>
            <person name="Russ C."/>
            <person name="Tyler B.M."/>
            <person name="van West P."/>
        </authorList>
    </citation>
    <scope>NUCLEOTIDE SEQUENCE [LARGE SCALE GENOMIC DNA]</scope>
    <source>
        <strain evidence="2 3">CBS 223.65</strain>
    </source>
</reference>
<dbReference type="AlphaFoldDB" id="A0A067BUJ3"/>
<dbReference type="OMA" id="SAMNHRY"/>
<keyword evidence="1" id="KW-0812">Transmembrane</keyword>
<dbReference type="Proteomes" id="UP000030745">
    <property type="component" value="Unassembled WGS sequence"/>
</dbReference>
<proteinExistence type="predicted"/>
<dbReference type="KEGG" id="spar:SPRG_21198"/>
<gene>
    <name evidence="2" type="ORF">SPRG_21198</name>
</gene>
<organism evidence="2 3">
    <name type="scientific">Saprolegnia parasitica (strain CBS 223.65)</name>
    <dbReference type="NCBI Taxonomy" id="695850"/>
    <lineage>
        <taxon>Eukaryota</taxon>
        <taxon>Sar</taxon>
        <taxon>Stramenopiles</taxon>
        <taxon>Oomycota</taxon>
        <taxon>Saprolegniomycetes</taxon>
        <taxon>Saprolegniales</taxon>
        <taxon>Saprolegniaceae</taxon>
        <taxon>Saprolegnia</taxon>
    </lineage>
</organism>
<feature type="transmembrane region" description="Helical" evidence="1">
    <location>
        <begin position="340"/>
        <end position="360"/>
    </location>
</feature>
<feature type="transmembrane region" description="Helical" evidence="1">
    <location>
        <begin position="469"/>
        <end position="486"/>
    </location>
</feature>
<keyword evidence="3" id="KW-1185">Reference proteome</keyword>
<feature type="transmembrane region" description="Helical" evidence="1">
    <location>
        <begin position="380"/>
        <end position="399"/>
    </location>
</feature>
<name>A0A067BUJ3_SAPPC</name>
<dbReference type="OrthoDB" id="76452at2759"/>
<evidence type="ECO:0000313" key="2">
    <source>
        <dbReference type="EMBL" id="KDO21948.1"/>
    </source>
</evidence>
<dbReference type="VEuPathDB" id="FungiDB:SPRG_21198"/>
<dbReference type="GeneID" id="24142038"/>
<keyword evidence="1" id="KW-1133">Transmembrane helix</keyword>
<evidence type="ECO:0000313" key="3">
    <source>
        <dbReference type="Proteomes" id="UP000030745"/>
    </source>
</evidence>
<feature type="transmembrane region" description="Helical" evidence="1">
    <location>
        <begin position="411"/>
        <end position="432"/>
    </location>
</feature>
<keyword evidence="1" id="KW-0472">Membrane</keyword>